<dbReference type="GO" id="GO:0034477">
    <property type="term" value="P:U6 snRNA 3'-end processing"/>
    <property type="evidence" value="ECO:0007669"/>
    <property type="project" value="UniProtKB-UniRule"/>
</dbReference>
<evidence type="ECO:0000256" key="6">
    <source>
        <dbReference type="HAMAP-Rule" id="MF_03040"/>
    </source>
</evidence>
<reference evidence="9 10" key="1">
    <citation type="submission" date="2025-04" db="UniProtKB">
        <authorList>
            <consortium name="RefSeq"/>
        </authorList>
    </citation>
    <scope>IDENTIFICATION</scope>
</reference>
<comment type="function">
    <text evidence="6">Phosphodiesterase responsible for the U6 snRNA 3' end processing. Acts as an exoribonuclease (RNase) responsible for trimming the poly(U) tract of the last nucleotides in the pre-U6 snRNA molecule, leading to the formation of mature U6 snRNA.</text>
</comment>
<dbReference type="GeneID" id="110975678"/>
<dbReference type="Gene3D" id="3.90.1140.10">
    <property type="entry name" value="Cyclic phosphodiesterase"/>
    <property type="match status" value="1"/>
</dbReference>
<dbReference type="GO" id="GO:0005634">
    <property type="term" value="C:nucleus"/>
    <property type="evidence" value="ECO:0007669"/>
    <property type="project" value="UniProtKB-SubCell"/>
</dbReference>
<dbReference type="Proteomes" id="UP000694845">
    <property type="component" value="Unplaced"/>
</dbReference>
<gene>
    <name evidence="9 10" type="primary">LOC110975678</name>
</gene>
<evidence type="ECO:0000313" key="10">
    <source>
        <dbReference type="RefSeq" id="XP_022084055.1"/>
    </source>
</evidence>
<comment type="catalytic activity">
    <reaction evidence="5">
        <text>a 3'-end uridylyl-uridine-RNA = a 3'-end 2',3'-cyclophospho-uridine-RNA + uridine</text>
        <dbReference type="Rhea" id="RHEA:46052"/>
        <dbReference type="Rhea" id="RHEA-COMP:17384"/>
        <dbReference type="Rhea" id="RHEA-COMP:17385"/>
        <dbReference type="ChEBI" id="CHEBI:16704"/>
        <dbReference type="ChEBI" id="CHEBI:85643"/>
        <dbReference type="ChEBI" id="CHEBI:85644"/>
    </reaction>
    <physiologicalReaction direction="left-to-right" evidence="5">
        <dbReference type="Rhea" id="RHEA:46053"/>
    </physiologicalReaction>
</comment>
<dbReference type="RefSeq" id="XP_022084055.1">
    <property type="nucleotide sequence ID" value="XM_022228363.1"/>
</dbReference>
<evidence type="ECO:0000256" key="5">
    <source>
        <dbReference type="ARBA" id="ARBA00029300"/>
    </source>
</evidence>
<evidence type="ECO:0000256" key="7">
    <source>
        <dbReference type="SAM" id="MobiDB-lite"/>
    </source>
</evidence>
<dbReference type="KEGG" id="aplc:110975678"/>
<dbReference type="OrthoDB" id="49151at2759"/>
<organism evidence="8 9">
    <name type="scientific">Acanthaster planci</name>
    <name type="common">Crown-of-thorns starfish</name>
    <dbReference type="NCBI Taxonomy" id="133434"/>
    <lineage>
        <taxon>Eukaryota</taxon>
        <taxon>Metazoa</taxon>
        <taxon>Echinodermata</taxon>
        <taxon>Eleutherozoa</taxon>
        <taxon>Asterozoa</taxon>
        <taxon>Asteroidea</taxon>
        <taxon>Valvatacea</taxon>
        <taxon>Valvatida</taxon>
        <taxon>Acanthasteridae</taxon>
        <taxon>Acanthaster</taxon>
    </lineage>
</organism>
<dbReference type="EC" id="3.1.4.-" evidence="6"/>
<sequence>MSGLQALQDYASSSSDDNEEDFTQNPAHKTNGKRQQNALLPSLPPEILGMFGEPSKSHSSSGQQDSSSHHEGRVRSFEHVAGNWATYVYIPVDITEQLKTVMEDLLGALPSTVDMKPVADLHISISRTVTLQYQWIDPFVDSLLQRLTSVEGFTYCFQDLEFYINDEKTRSFVGLKVGYGHPEMLQLVEVINVCLKEFSLPVFYKDPSFHVSFGWCLGDYSKVLSATTLSSIQERFLRLCENGFLPVTVSEVWCKAGCKQFRIPLAR</sequence>
<dbReference type="Pfam" id="PF09749">
    <property type="entry name" value="HVSL"/>
    <property type="match status" value="1"/>
</dbReference>
<dbReference type="AlphaFoldDB" id="A0A8B7XT63"/>
<protein>
    <recommendedName>
        <fullName evidence="6">U6 snRNA phosphodiesterase</fullName>
        <ecNumber evidence="6">3.1.4.-</ecNumber>
    </recommendedName>
</protein>
<dbReference type="PANTHER" id="PTHR13522">
    <property type="entry name" value="U6 SNRNA PHOSPHODIESTERASE 1"/>
    <property type="match status" value="1"/>
</dbReference>
<proteinExistence type="inferred from homology"/>
<keyword evidence="2 6" id="KW-0378">Hydrolase</keyword>
<evidence type="ECO:0000256" key="2">
    <source>
        <dbReference type="ARBA" id="ARBA00022801"/>
    </source>
</evidence>
<feature type="region of interest" description="Disordered" evidence="7">
    <location>
        <begin position="1"/>
        <end position="73"/>
    </location>
</feature>
<evidence type="ECO:0000313" key="9">
    <source>
        <dbReference type="RefSeq" id="XP_022084054.1"/>
    </source>
</evidence>
<feature type="compositionally biased region" description="Low complexity" evidence="7">
    <location>
        <begin position="57"/>
        <end position="66"/>
    </location>
</feature>
<evidence type="ECO:0000313" key="8">
    <source>
        <dbReference type="Proteomes" id="UP000694845"/>
    </source>
</evidence>
<evidence type="ECO:0000256" key="1">
    <source>
        <dbReference type="ARBA" id="ARBA00022722"/>
    </source>
</evidence>
<name>A0A8B7XT63_ACAPL</name>
<evidence type="ECO:0000256" key="3">
    <source>
        <dbReference type="ARBA" id="ARBA00023239"/>
    </source>
</evidence>
<dbReference type="CTD" id="79650"/>
<evidence type="ECO:0000256" key="4">
    <source>
        <dbReference type="ARBA" id="ARBA00023242"/>
    </source>
</evidence>
<feature type="compositionally biased region" description="Polar residues" evidence="7">
    <location>
        <begin position="23"/>
        <end position="39"/>
    </location>
</feature>
<dbReference type="RefSeq" id="XP_022084054.1">
    <property type="nucleotide sequence ID" value="XM_022228362.1"/>
</dbReference>
<keyword evidence="4 6" id="KW-0539">Nucleus</keyword>
<keyword evidence="3" id="KW-0456">Lyase</keyword>
<comment type="similarity">
    <text evidence="6">Belongs to the 2H phosphoesterase superfamily. USB1 family.</text>
</comment>
<dbReference type="GO" id="GO:0016829">
    <property type="term" value="F:lyase activity"/>
    <property type="evidence" value="ECO:0007669"/>
    <property type="project" value="UniProtKB-KW"/>
</dbReference>
<keyword evidence="1 6" id="KW-0540">Nuclease</keyword>
<accession>A0A8B7XT63</accession>
<comment type="subcellular location">
    <subcellularLocation>
        <location evidence="6">Nucleus</location>
    </subcellularLocation>
</comment>
<dbReference type="OMA" id="KTVVLQY"/>
<dbReference type="GO" id="GO:1990838">
    <property type="term" value="F:poly(U)-specific exoribonuclease activity, producing 3' uridine cyclic phosphate ends"/>
    <property type="evidence" value="ECO:0007669"/>
    <property type="project" value="UniProtKB-UniRule"/>
</dbReference>
<keyword evidence="8" id="KW-1185">Reference proteome</keyword>
<dbReference type="PANTHER" id="PTHR13522:SF3">
    <property type="entry name" value="U6 SNRNA PHOSPHODIESTERASE 1"/>
    <property type="match status" value="1"/>
</dbReference>
<feature type="active site" description="Proton donor/acceptor" evidence="6">
    <location>
        <position position="210"/>
    </location>
</feature>
<feature type="active site" description="Proton donor/acceptor" evidence="6">
    <location>
        <position position="122"/>
    </location>
</feature>
<dbReference type="HAMAP" id="MF_03040">
    <property type="entry name" value="USB1"/>
    <property type="match status" value="1"/>
</dbReference>
<dbReference type="InterPro" id="IPR027521">
    <property type="entry name" value="Usb1"/>
</dbReference>